<dbReference type="PANTHER" id="PTHR43396">
    <property type="entry name" value="FLAVOHEMOPROTEIN"/>
    <property type="match status" value="1"/>
</dbReference>
<reference evidence="24 25" key="1">
    <citation type="submission" date="2017-04" db="EMBL/GenBank/DDBJ databases">
        <authorList>
            <person name="Afonso C.L."/>
            <person name="Miller P.J."/>
            <person name="Scott M.A."/>
            <person name="Spackman E."/>
            <person name="Goraichik I."/>
            <person name="Dimitrov K.M."/>
            <person name="Suarez D.L."/>
            <person name="Swayne D.E."/>
        </authorList>
    </citation>
    <scope>NUCLEOTIDE SEQUENCE [LARGE SCALE GENOMIC DNA]</scope>
    <source>
        <strain evidence="24 25">DSM 22418</strain>
    </source>
</reference>
<comment type="similarity">
    <text evidence="4">Belongs to the globin family. Two-domain flavohemoproteins subfamily.</text>
</comment>
<keyword evidence="9" id="KW-0285">Flavoprotein</keyword>
<keyword evidence="12" id="KW-0521">NADP</keyword>
<keyword evidence="15" id="KW-0520">NAD</keyword>
<evidence type="ECO:0000256" key="9">
    <source>
        <dbReference type="ARBA" id="ARBA00022630"/>
    </source>
</evidence>
<feature type="domain" description="Globin" evidence="22">
    <location>
        <begin position="1"/>
        <end position="137"/>
    </location>
</feature>
<evidence type="ECO:0000256" key="17">
    <source>
        <dbReference type="ARBA" id="ARBA00030929"/>
    </source>
</evidence>
<evidence type="ECO:0000256" key="13">
    <source>
        <dbReference type="ARBA" id="ARBA00023002"/>
    </source>
</evidence>
<evidence type="ECO:0000256" key="14">
    <source>
        <dbReference type="ARBA" id="ARBA00023004"/>
    </source>
</evidence>
<dbReference type="GO" id="GO:0008941">
    <property type="term" value="F:nitric oxide dioxygenase NAD(P)H activity"/>
    <property type="evidence" value="ECO:0007669"/>
    <property type="project" value="UniProtKB-EC"/>
</dbReference>
<dbReference type="InterPro" id="IPR001709">
    <property type="entry name" value="Flavoprot_Pyr_Nucl_cyt_Rdtase"/>
</dbReference>
<protein>
    <recommendedName>
        <fullName evidence="6">Flavohemoprotein</fullName>
        <ecNumber evidence="5">1.14.12.17</ecNumber>
    </recommendedName>
    <alternativeName>
        <fullName evidence="17">Flavohemoglobin</fullName>
    </alternativeName>
    <alternativeName>
        <fullName evidence="16">Hemoglobin-like protein</fullName>
    </alternativeName>
    <alternativeName>
        <fullName evidence="18">Nitric oxide dioxygenase</fullName>
    </alternativeName>
</protein>
<dbReference type="InterPro" id="IPR001433">
    <property type="entry name" value="OxRdtase_FAD/NAD-bd"/>
</dbReference>
<evidence type="ECO:0000259" key="22">
    <source>
        <dbReference type="PROSITE" id="PS01033"/>
    </source>
</evidence>
<dbReference type="PROSITE" id="PS51384">
    <property type="entry name" value="FAD_FR"/>
    <property type="match status" value="1"/>
</dbReference>
<evidence type="ECO:0000256" key="4">
    <source>
        <dbReference type="ARBA" id="ARBA00008414"/>
    </source>
</evidence>
<dbReference type="SUPFAM" id="SSF63380">
    <property type="entry name" value="Riboflavin synthase domain-like"/>
    <property type="match status" value="1"/>
</dbReference>
<evidence type="ECO:0000256" key="2">
    <source>
        <dbReference type="ARBA" id="ARBA00001974"/>
    </source>
</evidence>
<dbReference type="OrthoDB" id="9801223at2"/>
<dbReference type="GO" id="GO:0046872">
    <property type="term" value="F:metal ion binding"/>
    <property type="evidence" value="ECO:0007669"/>
    <property type="project" value="UniProtKB-KW"/>
</dbReference>
<evidence type="ECO:0000256" key="6">
    <source>
        <dbReference type="ARBA" id="ARBA00014637"/>
    </source>
</evidence>
<comment type="catalytic activity">
    <reaction evidence="20">
        <text>2 nitric oxide + NADPH + 2 O2 = 2 nitrate + NADP(+) + H(+)</text>
        <dbReference type="Rhea" id="RHEA:19465"/>
        <dbReference type="ChEBI" id="CHEBI:15378"/>
        <dbReference type="ChEBI" id="CHEBI:15379"/>
        <dbReference type="ChEBI" id="CHEBI:16480"/>
        <dbReference type="ChEBI" id="CHEBI:17632"/>
        <dbReference type="ChEBI" id="CHEBI:57783"/>
        <dbReference type="ChEBI" id="CHEBI:58349"/>
        <dbReference type="EC" id="1.14.12.17"/>
    </reaction>
</comment>
<evidence type="ECO:0000256" key="8">
    <source>
        <dbReference type="ARBA" id="ARBA00022621"/>
    </source>
</evidence>
<proteinExistence type="inferred from homology"/>
<dbReference type="RefSeq" id="WP_085471856.1">
    <property type="nucleotide sequence ID" value="NZ_FXAU01000001.1"/>
</dbReference>
<evidence type="ECO:0000256" key="20">
    <source>
        <dbReference type="ARBA" id="ARBA00049433"/>
    </source>
</evidence>
<dbReference type="PROSITE" id="PS01033">
    <property type="entry name" value="GLOBIN"/>
    <property type="match status" value="1"/>
</dbReference>
<evidence type="ECO:0000313" key="24">
    <source>
        <dbReference type="EMBL" id="SMG16252.1"/>
    </source>
</evidence>
<dbReference type="GO" id="GO:0071500">
    <property type="term" value="P:cellular response to nitrosative stress"/>
    <property type="evidence" value="ECO:0007669"/>
    <property type="project" value="TreeGrafter"/>
</dbReference>
<dbReference type="InterPro" id="IPR017938">
    <property type="entry name" value="Riboflavin_synthase-like_b-brl"/>
</dbReference>
<dbReference type="AlphaFoldDB" id="A0A1X7IMN4"/>
<comment type="cofactor">
    <cofactor evidence="1">
        <name>heme b</name>
        <dbReference type="ChEBI" id="CHEBI:60344"/>
    </cofactor>
</comment>
<keyword evidence="24" id="KW-0223">Dioxygenase</keyword>
<keyword evidence="10" id="KW-0479">Metal-binding</keyword>
<dbReference type="FunFam" id="1.10.490.10:FF:000003">
    <property type="entry name" value="Flavohemoprotein"/>
    <property type="match status" value="1"/>
</dbReference>
<comment type="similarity">
    <text evidence="3">In the C-terminal section; belongs to the flavoprotein pyridine nucleotide cytochrome reductase family.</text>
</comment>
<dbReference type="Proteomes" id="UP000192980">
    <property type="component" value="Unassembled WGS sequence"/>
</dbReference>
<evidence type="ECO:0000256" key="21">
    <source>
        <dbReference type="RuleBase" id="RU000356"/>
    </source>
</evidence>
<dbReference type="Gene3D" id="3.40.50.80">
    <property type="entry name" value="Nucleotide-binding domain of ferredoxin-NADP reductase (FNR) module"/>
    <property type="match status" value="1"/>
</dbReference>
<dbReference type="SUPFAM" id="SSF52343">
    <property type="entry name" value="Ferredoxin reductase-like, C-terminal NADP-linked domain"/>
    <property type="match status" value="1"/>
</dbReference>
<dbReference type="Gene3D" id="2.40.30.10">
    <property type="entry name" value="Translation factors"/>
    <property type="match status" value="1"/>
</dbReference>
<dbReference type="InterPro" id="IPR009050">
    <property type="entry name" value="Globin-like_sf"/>
</dbReference>
<evidence type="ECO:0000259" key="23">
    <source>
        <dbReference type="PROSITE" id="PS51384"/>
    </source>
</evidence>
<keyword evidence="21" id="KW-0813">Transport</keyword>
<dbReference type="SUPFAM" id="SSF46458">
    <property type="entry name" value="Globin-like"/>
    <property type="match status" value="1"/>
</dbReference>
<organism evidence="24 25">
    <name type="scientific">Sphingobacterium psychroaquaticum</name>
    <dbReference type="NCBI Taxonomy" id="561061"/>
    <lineage>
        <taxon>Bacteria</taxon>
        <taxon>Pseudomonadati</taxon>
        <taxon>Bacteroidota</taxon>
        <taxon>Sphingobacteriia</taxon>
        <taxon>Sphingobacteriales</taxon>
        <taxon>Sphingobacteriaceae</taxon>
        <taxon>Sphingobacterium</taxon>
    </lineage>
</organism>
<evidence type="ECO:0000256" key="3">
    <source>
        <dbReference type="ARBA" id="ARBA00006401"/>
    </source>
</evidence>
<dbReference type="CDD" id="cd06184">
    <property type="entry name" value="flavohem_like_fad_nad_binding"/>
    <property type="match status" value="1"/>
</dbReference>
<dbReference type="InterPro" id="IPR000971">
    <property type="entry name" value="Globin"/>
</dbReference>
<keyword evidence="7 21" id="KW-0349">Heme</keyword>
<dbReference type="PRINTS" id="PR00410">
    <property type="entry name" value="PHEHYDRXLASE"/>
</dbReference>
<dbReference type="EMBL" id="FXAU01000001">
    <property type="protein sequence ID" value="SMG16252.1"/>
    <property type="molecule type" value="Genomic_DNA"/>
</dbReference>
<evidence type="ECO:0000256" key="7">
    <source>
        <dbReference type="ARBA" id="ARBA00022617"/>
    </source>
</evidence>
<dbReference type="GO" id="GO:0019825">
    <property type="term" value="F:oxygen binding"/>
    <property type="evidence" value="ECO:0007669"/>
    <property type="project" value="InterPro"/>
</dbReference>
<dbReference type="GO" id="GO:0020037">
    <property type="term" value="F:heme binding"/>
    <property type="evidence" value="ECO:0007669"/>
    <property type="project" value="InterPro"/>
</dbReference>
<feature type="domain" description="FAD-binding FR-type" evidence="23">
    <location>
        <begin position="151"/>
        <end position="261"/>
    </location>
</feature>
<evidence type="ECO:0000256" key="11">
    <source>
        <dbReference type="ARBA" id="ARBA00022827"/>
    </source>
</evidence>
<evidence type="ECO:0000256" key="1">
    <source>
        <dbReference type="ARBA" id="ARBA00001970"/>
    </source>
</evidence>
<dbReference type="InterPro" id="IPR039261">
    <property type="entry name" value="FNR_nucleotide-bd"/>
</dbReference>
<sequence length="400" mass="45466">MTTDQVQLIKTTVPILREHGVLLTTHFYKRMFEHNPELKHMFNMGNQQNKKQQMALATAVLAYAEHIETPEVLLPVVNHIGHKHTSLDIRPEHYAIVAKHLIASIQEVLGEAATPALLEAWTLAYNNLAALMSGHEKKLYEQQTQKEGGWTGWRPFIVQKKVAESTEITSFYLYPSDGGPVADFKPGQYISLRLFLPELNILQPRQYSISSAPNGLFYRISVKKEAGTQHPDGLISNRLHDHVTEGDKVELTAPSGVFVLDQSQTPKVFISGGIGQTPLLSMMEALIKKDTPYIADLTWVHGCRNEQVHAFRDRLKEISLQQNIKQFLFYDEVSQQHETIRRGWVDLATIKHDIIAPDTDYYICGPTPFIQKHYTYLVTEGIDATRIHFEEFGPNSLQMN</sequence>
<dbReference type="CDD" id="cd14779">
    <property type="entry name" value="FHP_Ae-globin-like"/>
    <property type="match status" value="1"/>
</dbReference>
<dbReference type="EC" id="1.14.12.17" evidence="5"/>
<evidence type="ECO:0000256" key="19">
    <source>
        <dbReference type="ARBA" id="ARBA00048649"/>
    </source>
</evidence>
<evidence type="ECO:0000256" key="15">
    <source>
        <dbReference type="ARBA" id="ARBA00023027"/>
    </source>
</evidence>
<comment type="cofactor">
    <cofactor evidence="2">
        <name>FAD</name>
        <dbReference type="ChEBI" id="CHEBI:57692"/>
    </cofactor>
</comment>
<dbReference type="GO" id="GO:0071949">
    <property type="term" value="F:FAD binding"/>
    <property type="evidence" value="ECO:0007669"/>
    <property type="project" value="TreeGrafter"/>
</dbReference>
<dbReference type="GO" id="GO:0046210">
    <property type="term" value="P:nitric oxide catabolic process"/>
    <property type="evidence" value="ECO:0007669"/>
    <property type="project" value="TreeGrafter"/>
</dbReference>
<dbReference type="PRINTS" id="PR00371">
    <property type="entry name" value="FPNCR"/>
</dbReference>
<dbReference type="STRING" id="561061.SAMN05660862_1048"/>
<dbReference type="GO" id="GO:0005344">
    <property type="term" value="F:oxygen carrier activity"/>
    <property type="evidence" value="ECO:0007669"/>
    <property type="project" value="UniProtKB-KW"/>
</dbReference>
<dbReference type="NCBIfam" id="NF009805">
    <property type="entry name" value="PRK13289.1"/>
    <property type="match status" value="1"/>
</dbReference>
<evidence type="ECO:0000256" key="18">
    <source>
        <dbReference type="ARBA" id="ARBA00033187"/>
    </source>
</evidence>
<evidence type="ECO:0000256" key="12">
    <source>
        <dbReference type="ARBA" id="ARBA00022857"/>
    </source>
</evidence>
<evidence type="ECO:0000313" key="25">
    <source>
        <dbReference type="Proteomes" id="UP000192980"/>
    </source>
</evidence>
<keyword evidence="8 21" id="KW-0561">Oxygen transport</keyword>
<dbReference type="FunFam" id="2.40.30.10:FF:000034">
    <property type="entry name" value="Flavohemoprotein"/>
    <property type="match status" value="1"/>
</dbReference>
<dbReference type="Pfam" id="PF00175">
    <property type="entry name" value="NAD_binding_1"/>
    <property type="match status" value="1"/>
</dbReference>
<evidence type="ECO:0000256" key="16">
    <source>
        <dbReference type="ARBA" id="ARBA00030024"/>
    </source>
</evidence>
<keyword evidence="11" id="KW-0274">FAD</keyword>
<dbReference type="PANTHER" id="PTHR43396:SF3">
    <property type="entry name" value="FLAVOHEMOPROTEIN"/>
    <property type="match status" value="1"/>
</dbReference>
<name>A0A1X7IMN4_9SPHI</name>
<comment type="catalytic activity">
    <reaction evidence="19">
        <text>2 nitric oxide + NADH + 2 O2 = 2 nitrate + NAD(+) + H(+)</text>
        <dbReference type="Rhea" id="RHEA:19469"/>
        <dbReference type="ChEBI" id="CHEBI:15378"/>
        <dbReference type="ChEBI" id="CHEBI:15379"/>
        <dbReference type="ChEBI" id="CHEBI:16480"/>
        <dbReference type="ChEBI" id="CHEBI:17632"/>
        <dbReference type="ChEBI" id="CHEBI:57540"/>
        <dbReference type="ChEBI" id="CHEBI:57945"/>
        <dbReference type="EC" id="1.14.12.17"/>
    </reaction>
</comment>
<evidence type="ECO:0000256" key="10">
    <source>
        <dbReference type="ARBA" id="ARBA00022723"/>
    </source>
</evidence>
<keyword evidence="14" id="KW-0408">Iron</keyword>
<dbReference type="InterPro" id="IPR017927">
    <property type="entry name" value="FAD-bd_FR_type"/>
</dbReference>
<dbReference type="Pfam" id="PF00042">
    <property type="entry name" value="Globin"/>
    <property type="match status" value="1"/>
</dbReference>
<keyword evidence="13" id="KW-0560">Oxidoreductase</keyword>
<keyword evidence="25" id="KW-1185">Reference proteome</keyword>
<gene>
    <name evidence="24" type="ORF">SAMN05660862_1048</name>
</gene>
<accession>A0A1X7IMN4</accession>
<dbReference type="InterPro" id="IPR012292">
    <property type="entry name" value="Globin/Proto"/>
</dbReference>
<evidence type="ECO:0000256" key="5">
    <source>
        <dbReference type="ARBA" id="ARBA00012229"/>
    </source>
</evidence>
<dbReference type="Gene3D" id="1.10.490.10">
    <property type="entry name" value="Globins"/>
    <property type="match status" value="1"/>
</dbReference>